<dbReference type="InterPro" id="IPR051054">
    <property type="entry name" value="SorC_transcr_regulators"/>
</dbReference>
<dbReference type="Pfam" id="PF13412">
    <property type="entry name" value="HTH_24"/>
    <property type="match status" value="1"/>
</dbReference>
<comment type="caution">
    <text evidence="6">The sequence shown here is derived from an EMBL/GenBank/DDBJ whole genome shotgun (WGS) entry which is preliminary data.</text>
</comment>
<feature type="domain" description="Sugar-binding" evidence="5">
    <location>
        <begin position="63"/>
        <end position="311"/>
    </location>
</feature>
<evidence type="ECO:0000256" key="1">
    <source>
        <dbReference type="ARBA" id="ARBA00010466"/>
    </source>
</evidence>
<dbReference type="SUPFAM" id="SSF46785">
    <property type="entry name" value="Winged helix' DNA-binding domain"/>
    <property type="match status" value="1"/>
</dbReference>
<dbReference type="Pfam" id="PF04198">
    <property type="entry name" value="Sugar-bind"/>
    <property type="match status" value="1"/>
</dbReference>
<dbReference type="PANTHER" id="PTHR34294:SF1">
    <property type="entry name" value="TRANSCRIPTIONAL REGULATOR LSRR"/>
    <property type="match status" value="1"/>
</dbReference>
<dbReference type="AlphaFoldDB" id="A0A2N8PU43"/>
<reference evidence="6 7" key="1">
    <citation type="submission" date="2018-12" db="EMBL/GenBank/DDBJ databases">
        <title>A novel vanA-carrying plasmid in a clinical isolate of Enterococcus avium.</title>
        <authorList>
            <person name="Bernasconi O.J."/>
            <person name="Luzzaro F."/>
            <person name="Endimiani A."/>
        </authorList>
    </citation>
    <scope>NUCLEOTIDE SEQUENCE [LARGE SCALE GENOMIC DNA]</scope>
    <source>
        <strain evidence="6 7">LC0559/18</strain>
    </source>
</reference>
<comment type="similarity">
    <text evidence="1">Belongs to the SorC transcriptional regulatory family.</text>
</comment>
<dbReference type="Gene3D" id="1.10.10.60">
    <property type="entry name" value="Homeodomain-like"/>
    <property type="match status" value="1"/>
</dbReference>
<protein>
    <submittedName>
        <fullName evidence="6">Sugar-binding transcriptional regulator</fullName>
    </submittedName>
</protein>
<evidence type="ECO:0000256" key="2">
    <source>
        <dbReference type="ARBA" id="ARBA00023015"/>
    </source>
</evidence>
<evidence type="ECO:0000256" key="3">
    <source>
        <dbReference type="ARBA" id="ARBA00023125"/>
    </source>
</evidence>
<keyword evidence="3" id="KW-0238">DNA-binding</keyword>
<dbReference type="InterPro" id="IPR036390">
    <property type="entry name" value="WH_DNA-bd_sf"/>
</dbReference>
<dbReference type="RefSeq" id="WP_102873251.1">
    <property type="nucleotide sequence ID" value="NZ_JBPFKW010000325.1"/>
</dbReference>
<dbReference type="InterPro" id="IPR007324">
    <property type="entry name" value="Sugar-bd_dom_put"/>
</dbReference>
<dbReference type="GO" id="GO:0003677">
    <property type="term" value="F:DNA binding"/>
    <property type="evidence" value="ECO:0007669"/>
    <property type="project" value="UniProtKB-KW"/>
</dbReference>
<evidence type="ECO:0000313" key="6">
    <source>
        <dbReference type="EMBL" id="RVU92669.1"/>
    </source>
</evidence>
<evidence type="ECO:0000259" key="5">
    <source>
        <dbReference type="Pfam" id="PF04198"/>
    </source>
</evidence>
<dbReference type="EMBL" id="RYZS01000002">
    <property type="protein sequence ID" value="RVU92669.1"/>
    <property type="molecule type" value="Genomic_DNA"/>
</dbReference>
<evidence type="ECO:0000256" key="4">
    <source>
        <dbReference type="ARBA" id="ARBA00023163"/>
    </source>
</evidence>
<name>A0A2N8PU43_ENTAV</name>
<dbReference type="Proteomes" id="UP000288388">
    <property type="component" value="Unassembled WGS sequence"/>
</dbReference>
<sequence>MEQDQLELMKIVTEKYYYQDINQAQIATELNLSKPTVSRLLKRAKKDGYIKVELNFPTTYQKSLGDQLAAAFGIRKAFVYDTQLTNKHLIIEEMSEQISLFLDDLIQDGQTIGLAWGRTLYQLSEHLKGSQKKDTKVIQITGGAARNSMVTNSEAIVLNFSRSYGSEWFQLPVPAFVDSEEIALALKKDRQIKHVLDSFDKLDIALFSVGEIHKNAIVVEAGYFGEEDFLDLLEKGVVGDIVGTFLDKDGKVLDLGLSKRHIGISAQQLQKVENKVCVAIGEEKRDVLKAALLGGYVDYLFTDTVTAKEMLMQ</sequence>
<dbReference type="InterPro" id="IPR037171">
    <property type="entry name" value="NagB/RpiA_transferase-like"/>
</dbReference>
<evidence type="ECO:0000313" key="7">
    <source>
        <dbReference type="Proteomes" id="UP000288388"/>
    </source>
</evidence>
<gene>
    <name evidence="6" type="ORF">EK398_19450</name>
</gene>
<organism evidence="6 7">
    <name type="scientific">Enterococcus avium</name>
    <name type="common">Streptococcus avium</name>
    <dbReference type="NCBI Taxonomy" id="33945"/>
    <lineage>
        <taxon>Bacteria</taxon>
        <taxon>Bacillati</taxon>
        <taxon>Bacillota</taxon>
        <taxon>Bacilli</taxon>
        <taxon>Lactobacillales</taxon>
        <taxon>Enterococcaceae</taxon>
        <taxon>Enterococcus</taxon>
    </lineage>
</organism>
<keyword evidence="4" id="KW-0804">Transcription</keyword>
<dbReference type="PANTHER" id="PTHR34294">
    <property type="entry name" value="TRANSCRIPTIONAL REGULATOR-RELATED"/>
    <property type="match status" value="1"/>
</dbReference>
<proteinExistence type="inferred from homology"/>
<dbReference type="SUPFAM" id="SSF100950">
    <property type="entry name" value="NagB/RpiA/CoA transferase-like"/>
    <property type="match status" value="1"/>
</dbReference>
<accession>A0A2N8PU43</accession>
<dbReference type="GO" id="GO:0030246">
    <property type="term" value="F:carbohydrate binding"/>
    <property type="evidence" value="ECO:0007669"/>
    <property type="project" value="InterPro"/>
</dbReference>
<dbReference type="Gene3D" id="3.40.50.1360">
    <property type="match status" value="1"/>
</dbReference>
<keyword evidence="2" id="KW-0805">Transcription regulation</keyword>